<evidence type="ECO:0000256" key="1">
    <source>
        <dbReference type="SAM" id="SignalP"/>
    </source>
</evidence>
<proteinExistence type="predicted"/>
<sequence>MINRNSILLSLFAVCAVTFSSCSSKTETNSETVKVANTSGIGLQLYTVRDAMAADPVQALTKISQLGYQYLELAGYDNGKFYGYEPAEFKAIIDSLGMTAISSHTSINFLEENPELAIESSKALGLSYIVLPWLSPDLRDSIGDYQNHIALMNKVGPMISAAGMTFAYHNHDFEFDTLQGQVPMELILAQTDPAHVKLELDLYWVSKAGLDPIAFMSKIPRRVVLWHVKDMDDSPEQKFTEVGNGTINYAEIFKQKESTGMEYFFIEQDQSDAPMTSIETSINYVKQLLK</sequence>
<evidence type="ECO:0000259" key="2">
    <source>
        <dbReference type="Pfam" id="PF01261"/>
    </source>
</evidence>
<dbReference type="PANTHER" id="PTHR12110:SF41">
    <property type="entry name" value="INOSOSE DEHYDRATASE"/>
    <property type="match status" value="1"/>
</dbReference>
<evidence type="ECO:0000313" key="4">
    <source>
        <dbReference type="Proteomes" id="UP001065174"/>
    </source>
</evidence>
<gene>
    <name evidence="3" type="ORF">N6H18_16605</name>
</gene>
<feature type="domain" description="Xylose isomerase-like TIM barrel" evidence="2">
    <location>
        <begin position="62"/>
        <end position="286"/>
    </location>
</feature>
<dbReference type="InterPro" id="IPR036237">
    <property type="entry name" value="Xyl_isomerase-like_sf"/>
</dbReference>
<feature type="signal peptide" evidence="1">
    <location>
        <begin position="1"/>
        <end position="26"/>
    </location>
</feature>
<dbReference type="GO" id="GO:0016853">
    <property type="term" value="F:isomerase activity"/>
    <property type="evidence" value="ECO:0007669"/>
    <property type="project" value="UniProtKB-KW"/>
</dbReference>
<dbReference type="Gene3D" id="3.20.20.150">
    <property type="entry name" value="Divalent-metal-dependent TIM barrel enzymes"/>
    <property type="match status" value="1"/>
</dbReference>
<dbReference type="Proteomes" id="UP001065174">
    <property type="component" value="Chromosome"/>
</dbReference>
<dbReference type="SUPFAM" id="SSF51658">
    <property type="entry name" value="Xylose isomerase-like"/>
    <property type="match status" value="1"/>
</dbReference>
<dbReference type="Pfam" id="PF01261">
    <property type="entry name" value="AP_endonuc_2"/>
    <property type="match status" value="1"/>
</dbReference>
<dbReference type="RefSeq" id="WP_262309406.1">
    <property type="nucleotide sequence ID" value="NZ_CP106679.1"/>
</dbReference>
<dbReference type="InterPro" id="IPR050312">
    <property type="entry name" value="IolE/XylAMocC-like"/>
</dbReference>
<name>A0ABY6CN74_9BACT</name>
<dbReference type="PROSITE" id="PS51257">
    <property type="entry name" value="PROKAR_LIPOPROTEIN"/>
    <property type="match status" value="1"/>
</dbReference>
<dbReference type="PANTHER" id="PTHR12110">
    <property type="entry name" value="HYDROXYPYRUVATE ISOMERASE"/>
    <property type="match status" value="1"/>
</dbReference>
<accession>A0ABY6CN74</accession>
<keyword evidence="1" id="KW-0732">Signal</keyword>
<dbReference type="EMBL" id="CP106679">
    <property type="protein sequence ID" value="UXP31967.1"/>
    <property type="molecule type" value="Genomic_DNA"/>
</dbReference>
<organism evidence="3 4">
    <name type="scientific">Reichenbachiella agarivorans</name>
    <dbReference type="NCBI Taxonomy" id="2979464"/>
    <lineage>
        <taxon>Bacteria</taxon>
        <taxon>Pseudomonadati</taxon>
        <taxon>Bacteroidota</taxon>
        <taxon>Cytophagia</taxon>
        <taxon>Cytophagales</taxon>
        <taxon>Reichenbachiellaceae</taxon>
        <taxon>Reichenbachiella</taxon>
    </lineage>
</organism>
<feature type="chain" id="PRO_5046211250" evidence="1">
    <location>
        <begin position="27"/>
        <end position="290"/>
    </location>
</feature>
<reference evidence="3" key="1">
    <citation type="submission" date="2022-09" db="EMBL/GenBank/DDBJ databases">
        <title>Comparative genomics and taxonomic characterization of three novel marine species of genus Reichenbachiella exhibiting antioxidant and polysaccharide degradation activities.</title>
        <authorList>
            <person name="Muhammad N."/>
            <person name="Lee Y.-J."/>
            <person name="Ko J."/>
            <person name="Kim S.-G."/>
        </authorList>
    </citation>
    <scope>NUCLEOTIDE SEQUENCE</scope>
    <source>
        <strain evidence="3">BKB1-1</strain>
    </source>
</reference>
<protein>
    <submittedName>
        <fullName evidence="3">Sugar phosphate isomerase/epimerase</fullName>
    </submittedName>
</protein>
<keyword evidence="4" id="KW-1185">Reference proteome</keyword>
<keyword evidence="3" id="KW-0413">Isomerase</keyword>
<evidence type="ECO:0000313" key="3">
    <source>
        <dbReference type="EMBL" id="UXP31967.1"/>
    </source>
</evidence>
<dbReference type="InterPro" id="IPR013022">
    <property type="entry name" value="Xyl_isomerase-like_TIM-brl"/>
</dbReference>